<keyword evidence="2" id="KW-1185">Reference proteome</keyword>
<dbReference type="Gene3D" id="3.40.720.10">
    <property type="entry name" value="Alkaline Phosphatase, subunit A"/>
    <property type="match status" value="1"/>
</dbReference>
<dbReference type="PANTHER" id="PTHR10151:SF120">
    <property type="entry name" value="BIS(5'-ADENOSYL)-TRIPHOSPHATASE"/>
    <property type="match status" value="1"/>
</dbReference>
<sequence length="437" mass="46578">MYADSVRCDMLRDDVEADLRERFQTEGPRLYPAYEDYCFGNVPRTLTSALGEPTGTRALPADVYDDVPGVSVDDERDVDYVLLFLVDGFGLAQWHDHRDHSVVSAVERATTVTPLTSVFPSETAAAITTLNTGAYPAEHGVLGWDVYDPALDASFLGLRFEGTGGSDVSAYDAEDAFAADAMYPGLDERGVDCRTVAPFPSSYSGATASQYDGEDLATLPATVADAVEDADDPAYVYVYLPQIDGSGHHDGNHSPAYADVVDETWTAVADAVAAAEAAVDADDDVLVAFTADHGQIDTVPDRNVDLTEYPTVVDGLERFSDGSPVYLSGGPRSVELHVRDDATAAVRRVLENDVGAFVLDGEDALAQDLYGDGPLSPETERRVGDLVVLHPELGVYCAVGAAAKSLRFVGMHGGLHPDEMLVPFAAGRLDDVAEALS</sequence>
<proteinExistence type="predicted"/>
<gene>
    <name evidence="1" type="ORF">ACFQGB_19480</name>
</gene>
<dbReference type="EMBL" id="JBHSXN010000005">
    <property type="protein sequence ID" value="MFC6955050.1"/>
    <property type="molecule type" value="Genomic_DNA"/>
</dbReference>
<dbReference type="SUPFAM" id="SSF53649">
    <property type="entry name" value="Alkaline phosphatase-like"/>
    <property type="match status" value="1"/>
</dbReference>
<dbReference type="AlphaFoldDB" id="A0ABD5VI88"/>
<dbReference type="RefSeq" id="WP_336351992.1">
    <property type="nucleotide sequence ID" value="NZ_JAZAQL010000005.1"/>
</dbReference>
<dbReference type="PANTHER" id="PTHR10151">
    <property type="entry name" value="ECTONUCLEOTIDE PYROPHOSPHATASE/PHOSPHODIESTERASE"/>
    <property type="match status" value="1"/>
</dbReference>
<name>A0ABD5VI88_9EURY</name>
<dbReference type="InterPro" id="IPR002591">
    <property type="entry name" value="Phosphodiest/P_Trfase"/>
</dbReference>
<comment type="caution">
    <text evidence="1">The sequence shown here is derived from an EMBL/GenBank/DDBJ whole genome shotgun (WGS) entry which is preliminary data.</text>
</comment>
<dbReference type="Pfam" id="PF01663">
    <property type="entry name" value="Phosphodiest"/>
    <property type="match status" value="1"/>
</dbReference>
<organism evidence="1 2">
    <name type="scientific">Halorubellus litoreus</name>
    <dbReference type="NCBI Taxonomy" id="755308"/>
    <lineage>
        <taxon>Archaea</taxon>
        <taxon>Methanobacteriati</taxon>
        <taxon>Methanobacteriota</taxon>
        <taxon>Stenosarchaea group</taxon>
        <taxon>Halobacteria</taxon>
        <taxon>Halobacteriales</taxon>
        <taxon>Halorubellaceae</taxon>
        <taxon>Halorubellus</taxon>
    </lineage>
</organism>
<reference evidence="1 2" key="1">
    <citation type="journal article" date="2019" name="Int. J. Syst. Evol. Microbiol.">
        <title>The Global Catalogue of Microorganisms (GCM) 10K type strain sequencing project: providing services to taxonomists for standard genome sequencing and annotation.</title>
        <authorList>
            <consortium name="The Broad Institute Genomics Platform"/>
            <consortium name="The Broad Institute Genome Sequencing Center for Infectious Disease"/>
            <person name="Wu L."/>
            <person name="Ma J."/>
        </authorList>
    </citation>
    <scope>NUCLEOTIDE SEQUENCE [LARGE SCALE GENOMIC DNA]</scope>
    <source>
        <strain evidence="1 2">GX26</strain>
    </source>
</reference>
<dbReference type="GO" id="GO:0016787">
    <property type="term" value="F:hydrolase activity"/>
    <property type="evidence" value="ECO:0007669"/>
    <property type="project" value="UniProtKB-ARBA"/>
</dbReference>
<dbReference type="Proteomes" id="UP001596395">
    <property type="component" value="Unassembled WGS sequence"/>
</dbReference>
<evidence type="ECO:0000313" key="2">
    <source>
        <dbReference type="Proteomes" id="UP001596395"/>
    </source>
</evidence>
<evidence type="ECO:0000313" key="1">
    <source>
        <dbReference type="EMBL" id="MFC6955050.1"/>
    </source>
</evidence>
<dbReference type="InterPro" id="IPR017850">
    <property type="entry name" value="Alkaline_phosphatase_core_sf"/>
</dbReference>
<protein>
    <submittedName>
        <fullName evidence="1">Alkaline phosphatase family protein</fullName>
    </submittedName>
</protein>
<accession>A0ABD5VI88</accession>